<dbReference type="SMART" id="SM00595">
    <property type="entry name" value="MADF"/>
    <property type="match status" value="1"/>
</dbReference>
<dbReference type="PROSITE" id="PS51029">
    <property type="entry name" value="MADF"/>
    <property type="match status" value="1"/>
</dbReference>
<dbReference type="InterPro" id="IPR006578">
    <property type="entry name" value="MADF-dom"/>
</dbReference>
<protein>
    <recommendedName>
        <fullName evidence="2">MADF domain-containing protein</fullName>
    </recommendedName>
</protein>
<reference evidence="3 4" key="1">
    <citation type="submission" date="2019-01" db="EMBL/GenBank/DDBJ databases">
        <authorList>
            <person name="Sayadi A."/>
        </authorList>
    </citation>
    <scope>NUCLEOTIDE SEQUENCE [LARGE SCALE GENOMIC DNA]</scope>
</reference>
<dbReference type="EMBL" id="CAACVG010000794">
    <property type="protein sequence ID" value="VEN34554.1"/>
    <property type="molecule type" value="Genomic_DNA"/>
</dbReference>
<feature type="compositionally biased region" description="Polar residues" evidence="1">
    <location>
        <begin position="312"/>
        <end position="342"/>
    </location>
</feature>
<dbReference type="PANTHER" id="PTHR12243:SF67">
    <property type="entry name" value="COREPRESSOR OF PANGOLIN, ISOFORM A-RELATED"/>
    <property type="match status" value="1"/>
</dbReference>
<evidence type="ECO:0000256" key="1">
    <source>
        <dbReference type="SAM" id="MobiDB-lite"/>
    </source>
</evidence>
<feature type="region of interest" description="Disordered" evidence="1">
    <location>
        <begin position="216"/>
        <end position="237"/>
    </location>
</feature>
<gene>
    <name evidence="3" type="ORF">CALMAC_LOCUS707</name>
</gene>
<feature type="compositionally biased region" description="Polar residues" evidence="1">
    <location>
        <begin position="286"/>
        <end position="300"/>
    </location>
</feature>
<dbReference type="AlphaFoldDB" id="A0A653BH06"/>
<proteinExistence type="predicted"/>
<dbReference type="InterPro" id="IPR039353">
    <property type="entry name" value="TF_Adf1"/>
</dbReference>
<feature type="compositionally biased region" description="Basic and acidic residues" evidence="1">
    <location>
        <begin position="142"/>
        <end position="152"/>
    </location>
</feature>
<accession>A0A653BH06</accession>
<dbReference type="OrthoDB" id="10071528at2759"/>
<feature type="compositionally biased region" description="Low complexity" evidence="1">
    <location>
        <begin position="261"/>
        <end position="282"/>
    </location>
</feature>
<dbReference type="PANTHER" id="PTHR12243">
    <property type="entry name" value="MADF DOMAIN TRANSCRIPTION FACTOR"/>
    <property type="match status" value="1"/>
</dbReference>
<dbReference type="Proteomes" id="UP000410492">
    <property type="component" value="Unassembled WGS sequence"/>
</dbReference>
<organism evidence="3 4">
    <name type="scientific">Callosobruchus maculatus</name>
    <name type="common">Southern cowpea weevil</name>
    <name type="synonym">Pulse bruchid</name>
    <dbReference type="NCBI Taxonomy" id="64391"/>
    <lineage>
        <taxon>Eukaryota</taxon>
        <taxon>Metazoa</taxon>
        <taxon>Ecdysozoa</taxon>
        <taxon>Arthropoda</taxon>
        <taxon>Hexapoda</taxon>
        <taxon>Insecta</taxon>
        <taxon>Pterygota</taxon>
        <taxon>Neoptera</taxon>
        <taxon>Endopterygota</taxon>
        <taxon>Coleoptera</taxon>
        <taxon>Polyphaga</taxon>
        <taxon>Cucujiformia</taxon>
        <taxon>Chrysomeloidea</taxon>
        <taxon>Chrysomelidae</taxon>
        <taxon>Bruchinae</taxon>
        <taxon>Bruchini</taxon>
        <taxon>Callosobruchus</taxon>
    </lineage>
</organism>
<name>A0A653BH06_CALMS</name>
<keyword evidence="4" id="KW-1185">Reference proteome</keyword>
<evidence type="ECO:0000313" key="4">
    <source>
        <dbReference type="Proteomes" id="UP000410492"/>
    </source>
</evidence>
<evidence type="ECO:0000313" key="3">
    <source>
        <dbReference type="EMBL" id="VEN34554.1"/>
    </source>
</evidence>
<dbReference type="Pfam" id="PF10545">
    <property type="entry name" value="MADF_DNA_bdg"/>
    <property type="match status" value="1"/>
</dbReference>
<evidence type="ECO:0000259" key="2">
    <source>
        <dbReference type="PROSITE" id="PS51029"/>
    </source>
</evidence>
<sequence>MVDSIDNDALISLVEARPVLWDKTLDWFKDRNLTRGAWREVCRALNHQFEVMEDKEKNAFGKEVTKRWANLRDAFLKSQRKLKECKRSGGRMKKYVYADQMQFLNKLLQTREVAESLEGITENNGDEEVDTVSDSLLPPKKASRETTKPQEYKRRRRRRPDELELKILKALEAPAVSPHISFFQGLLPHLHKFDDSEILEFQMGVLEVISKINNKRKNNQSQPLPSQRPPDHSSNYSFLQYQSFPTTQMSHSRQFVPINSFQSQQPQTRQSSSRTSPQTQRFRNLHPTNSTYSNHQQACSSKRKPIEHQQDRTSSATPPETYPSSNPSPAGSMYSDTTYDLS</sequence>
<feature type="region of interest" description="Disordered" evidence="1">
    <location>
        <begin position="119"/>
        <end position="158"/>
    </location>
</feature>
<feature type="region of interest" description="Disordered" evidence="1">
    <location>
        <begin position="261"/>
        <end position="342"/>
    </location>
</feature>
<feature type="domain" description="MADF" evidence="2">
    <location>
        <begin position="9"/>
        <end position="109"/>
    </location>
</feature>